<gene>
    <name evidence="1" type="ORF">DI564_18135</name>
</gene>
<name>A0A2W5JVM7_9GAMM</name>
<comment type="caution">
    <text evidence="1">The sequence shown here is derived from an EMBL/GenBank/DDBJ whole genome shotgun (WGS) entry which is preliminary data.</text>
</comment>
<organism evidence="1 2">
    <name type="scientific">Rhodanobacter denitrificans</name>
    <dbReference type="NCBI Taxonomy" id="666685"/>
    <lineage>
        <taxon>Bacteria</taxon>
        <taxon>Pseudomonadati</taxon>
        <taxon>Pseudomonadota</taxon>
        <taxon>Gammaproteobacteria</taxon>
        <taxon>Lysobacterales</taxon>
        <taxon>Rhodanobacteraceae</taxon>
        <taxon>Rhodanobacter</taxon>
    </lineage>
</organism>
<accession>A0A2W5JVM7</accession>
<protein>
    <submittedName>
        <fullName evidence="1">Uncharacterized protein</fullName>
    </submittedName>
</protein>
<dbReference type="AlphaFoldDB" id="A0A2W5JVM7"/>
<dbReference type="EMBL" id="QFPO01000039">
    <property type="protein sequence ID" value="PZQ09042.1"/>
    <property type="molecule type" value="Genomic_DNA"/>
</dbReference>
<dbReference type="Proteomes" id="UP000249046">
    <property type="component" value="Unassembled WGS sequence"/>
</dbReference>
<evidence type="ECO:0000313" key="2">
    <source>
        <dbReference type="Proteomes" id="UP000249046"/>
    </source>
</evidence>
<sequence length="105" mass="11743">MSVTIPSAIPAESLRAWYDDEPRVSDVALYDMTAQGATTLASVLIERQLATTDEREREYWAARVRLVNQQRTALDPGDRLGLIAQQQAWLDEIDALTGQATRRIA</sequence>
<evidence type="ECO:0000313" key="1">
    <source>
        <dbReference type="EMBL" id="PZQ09042.1"/>
    </source>
</evidence>
<proteinExistence type="predicted"/>
<reference evidence="1 2" key="1">
    <citation type="submission" date="2017-08" db="EMBL/GenBank/DDBJ databases">
        <title>Infants hospitalized years apart are colonized by the same room-sourced microbial strains.</title>
        <authorList>
            <person name="Brooks B."/>
            <person name="Olm M.R."/>
            <person name="Firek B.A."/>
            <person name="Baker R."/>
            <person name="Thomas B.C."/>
            <person name="Morowitz M.J."/>
            <person name="Banfield J.F."/>
        </authorList>
    </citation>
    <scope>NUCLEOTIDE SEQUENCE [LARGE SCALE GENOMIC DNA]</scope>
    <source>
        <strain evidence="1">S2_005_003_R2_42</strain>
    </source>
</reference>